<accession>A0A7Y0EWV3</accession>
<evidence type="ECO:0000313" key="2">
    <source>
        <dbReference type="Proteomes" id="UP000543419"/>
    </source>
</evidence>
<comment type="caution">
    <text evidence="1">The sequence shown here is derived from an EMBL/GenBank/DDBJ whole genome shotgun (WGS) entry which is preliminary data.</text>
</comment>
<reference evidence="1 2" key="1">
    <citation type="submission" date="2020-02" db="EMBL/GenBank/DDBJ databases">
        <title>Characterization of phylogenetic diversity of novel bifidobacterial species isolated in Czech ZOOs.</title>
        <authorList>
            <person name="Lugli G.A."/>
            <person name="Vera N.B."/>
            <person name="Ventura M."/>
        </authorList>
    </citation>
    <scope>NUCLEOTIDE SEQUENCE [LARGE SCALE GENOMIC DNA]</scope>
    <source>
        <strain evidence="1 2">DSM 109959</strain>
    </source>
</reference>
<sequence length="60" mass="6905">MPRAFGLLLLRTVVVRWFEESVDALGNTRYDEDAVRAVNFRIPLATHCTGWRKHGTKTMT</sequence>
<dbReference type="EMBL" id="JAAIIG010000002">
    <property type="protein sequence ID" value="NMM97513.1"/>
    <property type="molecule type" value="Genomic_DNA"/>
</dbReference>
<protein>
    <submittedName>
        <fullName evidence="1">Uncharacterized protein</fullName>
    </submittedName>
</protein>
<dbReference type="Proteomes" id="UP000543419">
    <property type="component" value="Unassembled WGS sequence"/>
</dbReference>
<proteinExistence type="predicted"/>
<dbReference type="RefSeq" id="WP_169240355.1">
    <property type="nucleotide sequence ID" value="NZ_JAAIIG010000002.1"/>
</dbReference>
<name>A0A7Y0EWV3_9BIFI</name>
<evidence type="ECO:0000313" key="1">
    <source>
        <dbReference type="EMBL" id="NMM97513.1"/>
    </source>
</evidence>
<organism evidence="1 2">
    <name type="scientific">Bifidobacterium olomucense</name>
    <dbReference type="NCBI Taxonomy" id="2675324"/>
    <lineage>
        <taxon>Bacteria</taxon>
        <taxon>Bacillati</taxon>
        <taxon>Actinomycetota</taxon>
        <taxon>Actinomycetes</taxon>
        <taxon>Bifidobacteriales</taxon>
        <taxon>Bifidobacteriaceae</taxon>
        <taxon>Bifidobacterium</taxon>
    </lineage>
</organism>
<gene>
    <name evidence="1" type="ORF">G1C97_0462</name>
</gene>
<keyword evidence="2" id="KW-1185">Reference proteome</keyword>
<dbReference type="AlphaFoldDB" id="A0A7Y0EWV3"/>